<reference evidence="3" key="1">
    <citation type="journal article" date="2015" name="Nature">
        <title>Complex archaea that bridge the gap between prokaryotes and eukaryotes.</title>
        <authorList>
            <person name="Spang A."/>
            <person name="Saw J.H."/>
            <person name="Jorgensen S.L."/>
            <person name="Zaremba-Niedzwiedzka K."/>
            <person name="Martijn J."/>
            <person name="Lind A.E."/>
            <person name="van Eijk R."/>
            <person name="Schleper C."/>
            <person name="Guy L."/>
            <person name="Ettema T.J."/>
        </authorList>
    </citation>
    <scope>NUCLEOTIDE SEQUENCE</scope>
</reference>
<dbReference type="Pfam" id="PF01476">
    <property type="entry name" value="LysM"/>
    <property type="match status" value="1"/>
</dbReference>
<dbReference type="InterPro" id="IPR018392">
    <property type="entry name" value="LysM"/>
</dbReference>
<dbReference type="AlphaFoldDB" id="A0A0F9MGD0"/>
<comment type="caution">
    <text evidence="3">The sequence shown here is derived from an EMBL/GenBank/DDBJ whole genome shotgun (WGS) entry which is preliminary data.</text>
</comment>
<dbReference type="SUPFAM" id="SSF54106">
    <property type="entry name" value="LysM domain"/>
    <property type="match status" value="1"/>
</dbReference>
<organism evidence="3">
    <name type="scientific">marine sediment metagenome</name>
    <dbReference type="NCBI Taxonomy" id="412755"/>
    <lineage>
        <taxon>unclassified sequences</taxon>
        <taxon>metagenomes</taxon>
        <taxon>ecological metagenomes</taxon>
    </lineage>
</organism>
<gene>
    <name evidence="3" type="ORF">LCGC14_1387810</name>
</gene>
<name>A0A0F9MGD0_9ZZZZ</name>
<dbReference type="CDD" id="cd00118">
    <property type="entry name" value="LysM"/>
    <property type="match status" value="1"/>
</dbReference>
<dbReference type="PROSITE" id="PS51782">
    <property type="entry name" value="LYSM"/>
    <property type="match status" value="1"/>
</dbReference>
<dbReference type="EMBL" id="LAZR01008934">
    <property type="protein sequence ID" value="KKM75675.1"/>
    <property type="molecule type" value="Genomic_DNA"/>
</dbReference>
<dbReference type="Gene3D" id="3.10.350.10">
    <property type="entry name" value="LysM domain"/>
    <property type="match status" value="1"/>
</dbReference>
<proteinExistence type="predicted"/>
<sequence>MTARTLLLPLSALALGLLLVAACGGDGDGPPPPGNLTDPGSVPTATPWTNPPEAIILEPDILTPTSQDEGEANGNGDGDQDDDQVTPGECGDTYTVQSGDVPFTIAATCGVDVTDLLELNGIDDPTSLHVGQELKIPQ</sequence>
<feature type="domain" description="LysM" evidence="2">
    <location>
        <begin position="92"/>
        <end position="136"/>
    </location>
</feature>
<feature type="region of interest" description="Disordered" evidence="1">
    <location>
        <begin position="28"/>
        <end position="97"/>
    </location>
</feature>
<evidence type="ECO:0000256" key="1">
    <source>
        <dbReference type="SAM" id="MobiDB-lite"/>
    </source>
</evidence>
<evidence type="ECO:0000313" key="3">
    <source>
        <dbReference type="EMBL" id="KKM75675.1"/>
    </source>
</evidence>
<accession>A0A0F9MGD0</accession>
<dbReference type="InterPro" id="IPR036779">
    <property type="entry name" value="LysM_dom_sf"/>
</dbReference>
<dbReference type="PROSITE" id="PS51257">
    <property type="entry name" value="PROKAR_LIPOPROTEIN"/>
    <property type="match status" value="1"/>
</dbReference>
<protein>
    <recommendedName>
        <fullName evidence="2">LysM domain-containing protein</fullName>
    </recommendedName>
</protein>
<dbReference type="SMART" id="SM00257">
    <property type="entry name" value="LysM"/>
    <property type="match status" value="1"/>
</dbReference>
<evidence type="ECO:0000259" key="2">
    <source>
        <dbReference type="PROSITE" id="PS51782"/>
    </source>
</evidence>